<feature type="chain" id="PRO_5047059788" description="Sugar-binding protein" evidence="1">
    <location>
        <begin position="20"/>
        <end position="352"/>
    </location>
</feature>
<protein>
    <recommendedName>
        <fullName evidence="4">Sugar-binding protein</fullName>
    </recommendedName>
</protein>
<proteinExistence type="predicted"/>
<reference evidence="3" key="1">
    <citation type="submission" date="2023-07" db="EMBL/GenBank/DDBJ databases">
        <title>Chryseobacterium sp. GMJ5 Genome sequencing and assembly.</title>
        <authorList>
            <person name="Jung Y."/>
        </authorList>
    </citation>
    <scope>NUCLEOTIDE SEQUENCE [LARGE SCALE GENOMIC DNA]</scope>
    <source>
        <strain evidence="3">GMJ5</strain>
    </source>
</reference>
<keyword evidence="1" id="KW-0732">Signal</keyword>
<accession>A0ABT2W0K8</accession>
<dbReference type="EMBL" id="JAOTEN010000005">
    <property type="protein sequence ID" value="MCU7615434.1"/>
    <property type="molecule type" value="Genomic_DNA"/>
</dbReference>
<name>A0ABT2W0K8_9FLAO</name>
<dbReference type="Proteomes" id="UP001208114">
    <property type="component" value="Unassembled WGS sequence"/>
</dbReference>
<feature type="signal peptide" evidence="1">
    <location>
        <begin position="1"/>
        <end position="19"/>
    </location>
</feature>
<sequence length="352" mass="41649">MKKLNYLFLLIGFFSSAQNYMVENEKLNGNIKSIDLFIIEYGSKEKPVELKTFDIKGRPLVEKKYNDGYLRSEERNKYKSNQIITTLCESCGDNFDRYFSKFSIKENQKYPYSGYGTNEPSVRNKTYKTIDKKSNVVLAKYYTEDGYLISITKSTYNTQSKLLSKESNDDENKLLSSIKNIYNKNNLITKEINKSENQPELKINYFYDNLGRIKLEKQSDTNSFYEISYEYIKEKDTAKVLKYSASPPKDKKLYQIELTYPKLKGKVVEKQNVSNNKVGHKTLYEYDENQKLVAQKYYDDKNEPIKESHYSYDKKGNWNEINISEIINVIYNNDAPKKEIQKKKYVRRIQYY</sequence>
<evidence type="ECO:0000313" key="3">
    <source>
        <dbReference type="Proteomes" id="UP001208114"/>
    </source>
</evidence>
<evidence type="ECO:0000256" key="1">
    <source>
        <dbReference type="SAM" id="SignalP"/>
    </source>
</evidence>
<evidence type="ECO:0000313" key="2">
    <source>
        <dbReference type="EMBL" id="MCU7615434.1"/>
    </source>
</evidence>
<organism evidence="2 3">
    <name type="scientific">Chryseobacterium gilvum</name>
    <dbReference type="NCBI Taxonomy" id="2976534"/>
    <lineage>
        <taxon>Bacteria</taxon>
        <taxon>Pseudomonadati</taxon>
        <taxon>Bacteroidota</taxon>
        <taxon>Flavobacteriia</taxon>
        <taxon>Flavobacteriales</taxon>
        <taxon>Weeksellaceae</taxon>
        <taxon>Chryseobacterium group</taxon>
        <taxon>Chryseobacterium</taxon>
    </lineage>
</organism>
<dbReference type="RefSeq" id="WP_262991456.1">
    <property type="nucleotide sequence ID" value="NZ_JAOTEN010000005.1"/>
</dbReference>
<comment type="caution">
    <text evidence="2">The sequence shown here is derived from an EMBL/GenBank/DDBJ whole genome shotgun (WGS) entry which is preliminary data.</text>
</comment>
<keyword evidence="3" id="KW-1185">Reference proteome</keyword>
<dbReference type="Gene3D" id="2.180.10.10">
    <property type="entry name" value="RHS repeat-associated core"/>
    <property type="match status" value="1"/>
</dbReference>
<gene>
    <name evidence="2" type="ORF">N0B16_13390</name>
</gene>
<evidence type="ECO:0008006" key="4">
    <source>
        <dbReference type="Google" id="ProtNLM"/>
    </source>
</evidence>